<dbReference type="RefSeq" id="WP_005870481.1">
    <property type="nucleotide sequence ID" value="NZ_AKFS01000186.1"/>
</dbReference>
<evidence type="ECO:0000313" key="2">
    <source>
        <dbReference type="EMBL" id="EJF44165.1"/>
    </source>
</evidence>
<dbReference type="AlphaFoldDB" id="J1HEJ6"/>
<dbReference type="SUPFAM" id="SSF53067">
    <property type="entry name" value="Actin-like ATPase domain"/>
    <property type="match status" value="1"/>
</dbReference>
<dbReference type="InterPro" id="IPR000600">
    <property type="entry name" value="ROK"/>
</dbReference>
<dbReference type="Gene3D" id="3.30.420.40">
    <property type="match status" value="2"/>
</dbReference>
<dbReference type="EMBL" id="AKFS01000186">
    <property type="protein sequence ID" value="EJF44165.1"/>
    <property type="molecule type" value="Genomic_DNA"/>
</dbReference>
<dbReference type="Proteomes" id="UP000004578">
    <property type="component" value="Unassembled WGS sequence"/>
</dbReference>
<reference evidence="2 3" key="1">
    <citation type="submission" date="2012-05" db="EMBL/GenBank/DDBJ databases">
        <authorList>
            <person name="Harkins D.M."/>
            <person name="Madupu R."/>
            <person name="Durkin A.S."/>
            <person name="Torralba M."/>
            <person name="Methe B."/>
            <person name="Sutton G.G."/>
            <person name="Nelson K.E."/>
        </authorList>
    </citation>
    <scope>NUCLEOTIDE SEQUENCE [LARGE SCALE GENOMIC DNA]</scope>
    <source>
        <strain evidence="2 3">F0490</strain>
    </source>
</reference>
<evidence type="ECO:0000256" key="1">
    <source>
        <dbReference type="ARBA" id="ARBA00006479"/>
    </source>
</evidence>
<accession>J1HEJ6</accession>
<comment type="caution">
    <text evidence="2">The sequence shown here is derived from an EMBL/GenBank/DDBJ whole genome shotgun (WGS) entry which is preliminary data.</text>
</comment>
<sequence length="333" mass="33363">MEANGGAPPARGPWELEDEARGPAERQLLALDIGGTKVAWGLVRVRARRLSASQRGAVPTSAWEGGPGVARRVTELAQRLVADNPGIDGIGVASAGVVDPASGAIVSATGTMPGWAGTPLGGALAGATGRPVAVLNDVHAHGLGEAVLGAGRGFGTVLSFAVGTGLGGALVHHGSVFQGAHHIAGHFGHVHHHFAPDMECSCGRSGHIEAFCSGSGIVRWYNSLRGGADPEACDGRGLQELADGGNALAATCFERSGYALGEAIASLSNCVDPGAVVLSGSMTRSGPRWWDALRLGYAAGAMTPLAGVPLLPGALGGDAPLLGAALELLSRGQ</sequence>
<dbReference type="InterPro" id="IPR049874">
    <property type="entry name" value="ROK_cs"/>
</dbReference>
<evidence type="ECO:0000313" key="3">
    <source>
        <dbReference type="Proteomes" id="UP000004578"/>
    </source>
</evidence>
<keyword evidence="3" id="KW-1185">Reference proteome</keyword>
<dbReference type="PATRIC" id="fig|1125717.3.peg.1216"/>
<protein>
    <submittedName>
        <fullName evidence="2">ROK family protein</fullName>
    </submittedName>
</protein>
<dbReference type="Pfam" id="PF00480">
    <property type="entry name" value="ROK"/>
    <property type="match status" value="1"/>
</dbReference>
<name>J1HEJ6_9ACTO</name>
<comment type="similarity">
    <text evidence="1">Belongs to the ROK (NagC/XylR) family.</text>
</comment>
<proteinExistence type="inferred from homology"/>
<gene>
    <name evidence="2" type="ORF">HMPREF1317_1179</name>
</gene>
<dbReference type="PROSITE" id="PS01125">
    <property type="entry name" value="ROK"/>
    <property type="match status" value="1"/>
</dbReference>
<dbReference type="InterPro" id="IPR043129">
    <property type="entry name" value="ATPase_NBD"/>
</dbReference>
<organism evidence="2 3">
    <name type="scientific">Schaalia georgiae F0490</name>
    <dbReference type="NCBI Taxonomy" id="1125717"/>
    <lineage>
        <taxon>Bacteria</taxon>
        <taxon>Bacillati</taxon>
        <taxon>Actinomycetota</taxon>
        <taxon>Actinomycetes</taxon>
        <taxon>Actinomycetales</taxon>
        <taxon>Actinomycetaceae</taxon>
        <taxon>Schaalia</taxon>
    </lineage>
</organism>
<dbReference type="PANTHER" id="PTHR18964">
    <property type="entry name" value="ROK (REPRESSOR, ORF, KINASE) FAMILY"/>
    <property type="match status" value="1"/>
</dbReference>
<dbReference type="PANTHER" id="PTHR18964:SF169">
    <property type="entry name" value="N-ACETYLMANNOSAMINE KINASE"/>
    <property type="match status" value="1"/>
</dbReference>